<accession>A0A0W0V3Y3</accession>
<organism evidence="1 2">
    <name type="scientific">Legionella israelensis</name>
    <dbReference type="NCBI Taxonomy" id="454"/>
    <lineage>
        <taxon>Bacteria</taxon>
        <taxon>Pseudomonadati</taxon>
        <taxon>Pseudomonadota</taxon>
        <taxon>Gammaproteobacteria</taxon>
        <taxon>Legionellales</taxon>
        <taxon>Legionellaceae</taxon>
        <taxon>Legionella</taxon>
    </lineage>
</organism>
<keyword evidence="2" id="KW-1185">Reference proteome</keyword>
<sequence length="166" mass="19736">MGIFALLNIEFYMPHIQCIKHRNNILAKILRNNNWGTPKGFFNHFYLGQNFKDKLSLREQQWQEEKEAEINPTKISKNEISSGFDTSSDIIDKRLVKLEAKIYEKGCLIKKLTESIYQESSEEIILSLREKIQKLRRELEGLWHEQFLIEQEIENEKKYNNTQLCA</sequence>
<dbReference type="STRING" id="454.Lisr_2621"/>
<dbReference type="RefSeq" id="WP_131780778.1">
    <property type="nucleotide sequence ID" value="NZ_CAAAJA010000100.1"/>
</dbReference>
<protein>
    <submittedName>
        <fullName evidence="1">Uncharacterized protein</fullName>
    </submittedName>
</protein>
<proteinExistence type="predicted"/>
<dbReference type="EMBL" id="LNYH01000149">
    <property type="protein sequence ID" value="KTD14393.1"/>
    <property type="molecule type" value="Genomic_DNA"/>
</dbReference>
<reference evidence="1 2" key="1">
    <citation type="submission" date="2015-11" db="EMBL/GenBank/DDBJ databases">
        <title>Genomic analysis of 38 Legionella species identifies large and diverse effector repertoires.</title>
        <authorList>
            <person name="Burstein D."/>
            <person name="Amaro F."/>
            <person name="Zusman T."/>
            <person name="Lifshitz Z."/>
            <person name="Cohen O."/>
            <person name="Gilbert J.A."/>
            <person name="Pupko T."/>
            <person name="Shuman H.A."/>
            <person name="Segal G."/>
        </authorList>
    </citation>
    <scope>NUCLEOTIDE SEQUENCE [LARGE SCALE GENOMIC DNA]</scope>
    <source>
        <strain evidence="1 2">Bercovier 4</strain>
    </source>
</reference>
<comment type="caution">
    <text evidence="1">The sequence shown here is derived from an EMBL/GenBank/DDBJ whole genome shotgun (WGS) entry which is preliminary data.</text>
</comment>
<dbReference type="PATRIC" id="fig|454.4.peg.2878"/>
<dbReference type="AlphaFoldDB" id="A0A0W0V3Y3"/>
<evidence type="ECO:0000313" key="2">
    <source>
        <dbReference type="Proteomes" id="UP000054761"/>
    </source>
</evidence>
<evidence type="ECO:0000313" key="1">
    <source>
        <dbReference type="EMBL" id="KTD14393.1"/>
    </source>
</evidence>
<name>A0A0W0V3Y3_9GAMM</name>
<dbReference type="Proteomes" id="UP000054761">
    <property type="component" value="Unassembled WGS sequence"/>
</dbReference>
<gene>
    <name evidence="1" type="ORF">Lisr_2621</name>
</gene>